<comment type="caution">
    <text evidence="1">The sequence shown here is derived from an EMBL/GenBank/DDBJ whole genome shotgun (WGS) entry which is preliminary data.</text>
</comment>
<keyword evidence="2" id="KW-1185">Reference proteome</keyword>
<dbReference type="AlphaFoldDB" id="A0AAU9JD29"/>
<reference evidence="1" key="1">
    <citation type="submission" date="2021-09" db="EMBL/GenBank/DDBJ databases">
        <authorList>
            <consortium name="AG Swart"/>
            <person name="Singh M."/>
            <person name="Singh A."/>
            <person name="Seah K."/>
            <person name="Emmerich C."/>
        </authorList>
    </citation>
    <scope>NUCLEOTIDE SEQUENCE</scope>
    <source>
        <strain evidence="1">ATCC30299</strain>
    </source>
</reference>
<sequence length="83" mass="10171">MGLESVMMLHSLSSAYLNLNWKNLMSYWKKLTVDFMFFLYKIEYLDDSIVKLDFYIFYLEIQNKLKSYFSRINLDVIKSIWFI</sequence>
<protein>
    <submittedName>
        <fullName evidence="1">Uncharacterized protein</fullName>
    </submittedName>
</protein>
<evidence type="ECO:0000313" key="1">
    <source>
        <dbReference type="EMBL" id="CAG9323413.1"/>
    </source>
</evidence>
<accession>A0AAU9JD29</accession>
<gene>
    <name evidence="1" type="ORF">BSTOLATCC_MIC34063</name>
</gene>
<dbReference type="EMBL" id="CAJZBQ010000034">
    <property type="protein sequence ID" value="CAG9323413.1"/>
    <property type="molecule type" value="Genomic_DNA"/>
</dbReference>
<proteinExistence type="predicted"/>
<organism evidence="1 2">
    <name type="scientific">Blepharisma stoltei</name>
    <dbReference type="NCBI Taxonomy" id="1481888"/>
    <lineage>
        <taxon>Eukaryota</taxon>
        <taxon>Sar</taxon>
        <taxon>Alveolata</taxon>
        <taxon>Ciliophora</taxon>
        <taxon>Postciliodesmatophora</taxon>
        <taxon>Heterotrichea</taxon>
        <taxon>Heterotrichida</taxon>
        <taxon>Blepharismidae</taxon>
        <taxon>Blepharisma</taxon>
    </lineage>
</organism>
<name>A0AAU9JD29_9CILI</name>
<dbReference type="Proteomes" id="UP001162131">
    <property type="component" value="Unassembled WGS sequence"/>
</dbReference>
<evidence type="ECO:0000313" key="2">
    <source>
        <dbReference type="Proteomes" id="UP001162131"/>
    </source>
</evidence>